<evidence type="ECO:0000259" key="5">
    <source>
        <dbReference type="PROSITE" id="PS50977"/>
    </source>
</evidence>
<dbReference type="SUPFAM" id="SSF48498">
    <property type="entry name" value="Tetracyclin repressor-like, C-terminal domain"/>
    <property type="match status" value="1"/>
</dbReference>
<dbReference type="Proteomes" id="UP001314635">
    <property type="component" value="Unassembled WGS sequence"/>
</dbReference>
<feature type="domain" description="HTH tetR-type" evidence="5">
    <location>
        <begin position="11"/>
        <end position="71"/>
    </location>
</feature>
<name>A0ABS5GJR0_9BRAD</name>
<evidence type="ECO:0000256" key="1">
    <source>
        <dbReference type="ARBA" id="ARBA00023015"/>
    </source>
</evidence>
<dbReference type="InterPro" id="IPR001647">
    <property type="entry name" value="HTH_TetR"/>
</dbReference>
<keyword evidence="1" id="KW-0805">Transcription regulation</keyword>
<dbReference type="InterPro" id="IPR009057">
    <property type="entry name" value="Homeodomain-like_sf"/>
</dbReference>
<evidence type="ECO:0000313" key="6">
    <source>
        <dbReference type="EMBL" id="MBR1141576.1"/>
    </source>
</evidence>
<dbReference type="PANTHER" id="PTHR30055:SF234">
    <property type="entry name" value="HTH-TYPE TRANSCRIPTIONAL REGULATOR BETI"/>
    <property type="match status" value="1"/>
</dbReference>
<dbReference type="Pfam" id="PF00440">
    <property type="entry name" value="TetR_N"/>
    <property type="match status" value="1"/>
</dbReference>
<evidence type="ECO:0000256" key="3">
    <source>
        <dbReference type="ARBA" id="ARBA00023163"/>
    </source>
</evidence>
<keyword evidence="2 4" id="KW-0238">DNA-binding</keyword>
<dbReference type="Gene3D" id="1.10.357.10">
    <property type="entry name" value="Tetracycline Repressor, domain 2"/>
    <property type="match status" value="1"/>
</dbReference>
<dbReference type="PROSITE" id="PS50977">
    <property type="entry name" value="HTH_TETR_2"/>
    <property type="match status" value="1"/>
</dbReference>
<accession>A0ABS5GJR0</accession>
<dbReference type="EMBL" id="JAFCLK010000079">
    <property type="protein sequence ID" value="MBR1141576.1"/>
    <property type="molecule type" value="Genomic_DNA"/>
</dbReference>
<organism evidence="6 7">
    <name type="scientific">Bradyrhizobium denitrificans</name>
    <dbReference type="NCBI Taxonomy" id="2734912"/>
    <lineage>
        <taxon>Bacteria</taxon>
        <taxon>Pseudomonadati</taxon>
        <taxon>Pseudomonadota</taxon>
        <taxon>Alphaproteobacteria</taxon>
        <taxon>Hyphomicrobiales</taxon>
        <taxon>Nitrobacteraceae</taxon>
        <taxon>Bradyrhizobium</taxon>
    </lineage>
</organism>
<reference evidence="7" key="1">
    <citation type="journal article" date="2021" name="ISME J.">
        <title>Evolutionary origin and ecological implication of a unique nif island in free-living Bradyrhizobium lineages.</title>
        <authorList>
            <person name="Tao J."/>
        </authorList>
    </citation>
    <scope>NUCLEOTIDE SEQUENCE [LARGE SCALE GENOMIC DNA]</scope>
    <source>
        <strain evidence="7">SZCCT0094</strain>
    </source>
</reference>
<dbReference type="InterPro" id="IPR041678">
    <property type="entry name" value="TetR_C_16"/>
</dbReference>
<feature type="DNA-binding region" description="H-T-H motif" evidence="4">
    <location>
        <begin position="34"/>
        <end position="53"/>
    </location>
</feature>
<comment type="caution">
    <text evidence="6">The sequence shown here is derived from an EMBL/GenBank/DDBJ whole genome shotgun (WGS) entry which is preliminary data.</text>
</comment>
<evidence type="ECO:0000256" key="2">
    <source>
        <dbReference type="ARBA" id="ARBA00023125"/>
    </source>
</evidence>
<gene>
    <name evidence="6" type="ORF">JQ619_38140</name>
</gene>
<protein>
    <submittedName>
        <fullName evidence="6">TetR family transcriptional regulator</fullName>
    </submittedName>
</protein>
<keyword evidence="7" id="KW-1185">Reference proteome</keyword>
<keyword evidence="3" id="KW-0804">Transcription</keyword>
<dbReference type="SUPFAM" id="SSF46689">
    <property type="entry name" value="Homeodomain-like"/>
    <property type="match status" value="1"/>
</dbReference>
<dbReference type="PANTHER" id="PTHR30055">
    <property type="entry name" value="HTH-TYPE TRANSCRIPTIONAL REGULATOR RUTR"/>
    <property type="match status" value="1"/>
</dbReference>
<dbReference type="InterPro" id="IPR036271">
    <property type="entry name" value="Tet_transcr_reg_TetR-rel_C_sf"/>
</dbReference>
<dbReference type="RefSeq" id="WP_172236720.1">
    <property type="nucleotide sequence ID" value="NZ_JABFDP010000011.1"/>
</dbReference>
<dbReference type="InterPro" id="IPR050109">
    <property type="entry name" value="HTH-type_TetR-like_transc_reg"/>
</dbReference>
<dbReference type="Pfam" id="PF17920">
    <property type="entry name" value="TetR_C_16"/>
    <property type="match status" value="1"/>
</dbReference>
<sequence length="191" mass="20563">MTATATSRPKTSSRERILKAAVKRFSQNSYERTSLRDIAGDVGIDVSYVHRCFGSKEKLFTEAIRDAADMTDLIAGTPEEIAASMAQRAVSSRPPKGHALGIFIHSISSPEALPILRQFVLETAIEPLSGRIGDASARRATLAMALLTGVTLFRNVIRVKPFVESDEDELRALIAGVLGAVLEHQGEGGTT</sequence>
<evidence type="ECO:0000313" key="7">
    <source>
        <dbReference type="Proteomes" id="UP001314635"/>
    </source>
</evidence>
<evidence type="ECO:0000256" key="4">
    <source>
        <dbReference type="PROSITE-ProRule" id="PRU00335"/>
    </source>
</evidence>
<proteinExistence type="predicted"/>